<accession>A0A6A5KVS2</accession>
<evidence type="ECO:0000313" key="2">
    <source>
        <dbReference type="Proteomes" id="UP000800040"/>
    </source>
</evidence>
<gene>
    <name evidence="1" type="ORF">BDW02DRAFT_96440</name>
</gene>
<name>A0A6A5KVS2_9PLEO</name>
<dbReference type="EMBL" id="ML975258">
    <property type="protein sequence ID" value="KAF1837753.1"/>
    <property type="molecule type" value="Genomic_DNA"/>
</dbReference>
<dbReference type="OrthoDB" id="2251794at2759"/>
<organism evidence="1 2">
    <name type="scientific">Decorospora gaudefroyi</name>
    <dbReference type="NCBI Taxonomy" id="184978"/>
    <lineage>
        <taxon>Eukaryota</taxon>
        <taxon>Fungi</taxon>
        <taxon>Dikarya</taxon>
        <taxon>Ascomycota</taxon>
        <taxon>Pezizomycotina</taxon>
        <taxon>Dothideomycetes</taxon>
        <taxon>Pleosporomycetidae</taxon>
        <taxon>Pleosporales</taxon>
        <taxon>Pleosporineae</taxon>
        <taxon>Pleosporaceae</taxon>
        <taxon>Decorospora</taxon>
    </lineage>
</organism>
<evidence type="ECO:0000313" key="1">
    <source>
        <dbReference type="EMBL" id="KAF1837753.1"/>
    </source>
</evidence>
<dbReference type="Proteomes" id="UP000800040">
    <property type="component" value="Unassembled WGS sequence"/>
</dbReference>
<protein>
    <submittedName>
        <fullName evidence="1">Uncharacterized protein</fullName>
    </submittedName>
</protein>
<sequence length="234" mass="25615">MNTNLASHKCTSCVPFASRRIRGCEESITSSLDRQTPRTNCMVWTGIPMCNGSWSPNNCMPCHLSILWARSPRMLQYTLASNTSKPMWASRREHLYKHCPVPVPILLINHQFRIPATTEPKLRKTKNQTLHAKLHTMRLSLSLLTVLLPVLTLAVGEDCGRSGFCYNPTSCIRAGGSVSLNLCPGGADNRCCTYPDGQCGTNGKGVCKYTSGGCRGTWQTGLCPGGSNYKCCVP</sequence>
<proteinExistence type="predicted"/>
<reference evidence="1" key="1">
    <citation type="submission" date="2020-01" db="EMBL/GenBank/DDBJ databases">
        <authorList>
            <consortium name="DOE Joint Genome Institute"/>
            <person name="Haridas S."/>
            <person name="Albert R."/>
            <person name="Binder M."/>
            <person name="Bloem J."/>
            <person name="Labutti K."/>
            <person name="Salamov A."/>
            <person name="Andreopoulos B."/>
            <person name="Baker S.E."/>
            <person name="Barry K."/>
            <person name="Bills G."/>
            <person name="Bluhm B.H."/>
            <person name="Cannon C."/>
            <person name="Castanera R."/>
            <person name="Culley D.E."/>
            <person name="Daum C."/>
            <person name="Ezra D."/>
            <person name="Gonzalez J.B."/>
            <person name="Henrissat B."/>
            <person name="Kuo A."/>
            <person name="Liang C."/>
            <person name="Lipzen A."/>
            <person name="Lutzoni F."/>
            <person name="Magnuson J."/>
            <person name="Mondo S."/>
            <person name="Nolan M."/>
            <person name="Ohm R."/>
            <person name="Pangilinan J."/>
            <person name="Park H.-J."/>
            <person name="Ramirez L."/>
            <person name="Alfaro M."/>
            <person name="Sun H."/>
            <person name="Tritt A."/>
            <person name="Yoshinaga Y."/>
            <person name="Zwiers L.-H."/>
            <person name="Turgeon B.G."/>
            <person name="Goodwin S.B."/>
            <person name="Spatafora J.W."/>
            <person name="Crous P.W."/>
            <person name="Grigoriev I.V."/>
        </authorList>
    </citation>
    <scope>NUCLEOTIDE SEQUENCE</scope>
    <source>
        <strain evidence="1">P77</strain>
    </source>
</reference>
<dbReference type="AlphaFoldDB" id="A0A6A5KVS2"/>
<keyword evidence="2" id="KW-1185">Reference proteome</keyword>